<evidence type="ECO:0000256" key="8">
    <source>
        <dbReference type="PIRSR" id="PIRSR617736-1"/>
    </source>
</evidence>
<reference evidence="13 14" key="1">
    <citation type="submission" date="2018-10" db="EMBL/GenBank/DDBJ databases">
        <title>Sequencing the genomes of 1000 actinobacteria strains.</title>
        <authorList>
            <person name="Klenk H.-P."/>
        </authorList>
    </citation>
    <scope>NUCLEOTIDE SEQUENCE [LARGE SCALE GENOMIC DNA]</scope>
    <source>
        <strain evidence="13 14">DSM 44267</strain>
    </source>
</reference>
<dbReference type="Pfam" id="PF00232">
    <property type="entry name" value="Glyco_hydro_1"/>
    <property type="match status" value="1"/>
</dbReference>
<dbReference type="RefSeq" id="WP_121034430.1">
    <property type="nucleotide sequence ID" value="NZ_RBXT01000001.1"/>
</dbReference>
<evidence type="ECO:0000256" key="1">
    <source>
        <dbReference type="ARBA" id="ARBA00010838"/>
    </source>
</evidence>
<comment type="similarity">
    <text evidence="1 11">Belongs to the glycosyl hydrolase 1 family.</text>
</comment>
<feature type="active site" description="Proton donor" evidence="8">
    <location>
        <position position="213"/>
    </location>
</feature>
<dbReference type="PANTHER" id="PTHR10353">
    <property type="entry name" value="GLYCOSYL HYDROLASE"/>
    <property type="match status" value="1"/>
</dbReference>
<name>A0A495Y2M0_9MICO</name>
<proteinExistence type="inferred from homology"/>
<dbReference type="InterPro" id="IPR017853">
    <property type="entry name" value="GH"/>
</dbReference>
<dbReference type="Gene3D" id="3.20.20.80">
    <property type="entry name" value="Glycosidases"/>
    <property type="match status" value="1"/>
</dbReference>
<evidence type="ECO:0000256" key="6">
    <source>
        <dbReference type="ARBA" id="ARBA00023295"/>
    </source>
</evidence>
<evidence type="ECO:0000256" key="12">
    <source>
        <dbReference type="SAM" id="MobiDB-lite"/>
    </source>
</evidence>
<comment type="caution">
    <text evidence="13">The sequence shown here is derived from an EMBL/GenBank/DDBJ whole genome shotgun (WGS) entry which is preliminary data.</text>
</comment>
<dbReference type="AlphaFoldDB" id="A0A495Y2M0"/>
<evidence type="ECO:0000313" key="13">
    <source>
        <dbReference type="EMBL" id="RKT79544.1"/>
    </source>
</evidence>
<dbReference type="GO" id="GO:0008422">
    <property type="term" value="F:beta-glucosidase activity"/>
    <property type="evidence" value="ECO:0007669"/>
    <property type="project" value="UniProtKB-EC"/>
</dbReference>
<feature type="active site" description="Nucleophile" evidence="8 10">
    <location>
        <position position="430"/>
    </location>
</feature>
<feature type="binding site" evidence="9">
    <location>
        <position position="344"/>
    </location>
    <ligand>
        <name>substrate</name>
    </ligand>
</feature>
<dbReference type="GO" id="GO:0030245">
    <property type="term" value="P:cellulose catabolic process"/>
    <property type="evidence" value="ECO:0007669"/>
    <property type="project" value="UniProtKB-KW"/>
</dbReference>
<keyword evidence="4" id="KW-0136">Cellulose degradation</keyword>
<dbReference type="OrthoDB" id="9765195at2"/>
<dbReference type="EC" id="3.2.1.21" evidence="2 11"/>
<dbReference type="SUPFAM" id="SSF51445">
    <property type="entry name" value="(Trans)glycosidases"/>
    <property type="match status" value="1"/>
</dbReference>
<evidence type="ECO:0000256" key="4">
    <source>
        <dbReference type="ARBA" id="ARBA00023001"/>
    </source>
</evidence>
<evidence type="ECO:0000256" key="3">
    <source>
        <dbReference type="ARBA" id="ARBA00022801"/>
    </source>
</evidence>
<feature type="binding site" evidence="9">
    <location>
        <position position="477"/>
    </location>
    <ligand>
        <name>substrate</name>
    </ligand>
</feature>
<evidence type="ECO:0000256" key="11">
    <source>
        <dbReference type="RuleBase" id="RU361175"/>
    </source>
</evidence>
<organism evidence="13 14">
    <name type="scientific">Terracoccus luteus</name>
    <dbReference type="NCBI Taxonomy" id="53356"/>
    <lineage>
        <taxon>Bacteria</taxon>
        <taxon>Bacillati</taxon>
        <taxon>Actinomycetota</taxon>
        <taxon>Actinomycetes</taxon>
        <taxon>Micrococcales</taxon>
        <taxon>Intrasporangiaceae</taxon>
        <taxon>Terracoccus</taxon>
    </lineage>
</organism>
<evidence type="ECO:0000256" key="7">
    <source>
        <dbReference type="ARBA" id="ARBA00023326"/>
    </source>
</evidence>
<protein>
    <recommendedName>
        <fullName evidence="2 11">Beta-glucosidase</fullName>
        <ecNumber evidence="2 11">3.2.1.21</ecNumber>
    </recommendedName>
</protein>
<dbReference type="PANTHER" id="PTHR10353:SF36">
    <property type="entry name" value="LP05116P"/>
    <property type="match status" value="1"/>
</dbReference>
<comment type="catalytic activity">
    <reaction evidence="11">
        <text>Hydrolysis of terminal, non-reducing beta-D-glucosyl residues with release of beta-D-glucose.</text>
        <dbReference type="EC" id="3.2.1.21"/>
    </reaction>
</comment>
<feature type="binding site" evidence="9">
    <location>
        <position position="212"/>
    </location>
    <ligand>
        <name>substrate</name>
    </ligand>
</feature>
<sequence>MTSNLTDTRTGRSSGSGRTDGGLAVAAVAAAPTGLDLTGLTSATDAGAPGGRAFPPGFVLGAATAAYQIEGAARVDGRTPSIWDTFSHTPGAVVDGDTGDVACDHHARFEQDVELMARLGLQSYRFSTSWGRVCPDGGPVNARGLDFYDRLVDSLVEHDVAPWLTLYHWDLPQALEDRGGWTSRETAERFVEYALAVHDRLGDRVSTWTTLNEPWCSAFLGYTAGVHAPGRTSPADGLAAAHHLLLGHGLAVRALRERDPSLSLGLTLNFTVADPVDPTDPRDLDAVRRVDGQMNRIFAEPVLLGRYPADVLDDVRGLGLERHILDGDLEVISTPIDVLGVNYYNGEAVGHTEPEVLVDGQADPGRPTRSPFPAAEAAYRHPRGLPVTAMDWEIQPDGLTRLLTRLHTDYVADYARGCGRGRAVRMSVTENGAAFDDEADATGFVDDTRRVAYLRAHLGAVLDAVDAGVPVHGFFYWSLLDNFEWAWGYAKRFGIVRVDYETQVRTPKASALDYARIIATRRLPAGDEQP</sequence>
<evidence type="ECO:0000256" key="5">
    <source>
        <dbReference type="ARBA" id="ARBA00023277"/>
    </source>
</evidence>
<feature type="binding site" evidence="9">
    <location>
        <position position="68"/>
    </location>
    <ligand>
        <name>substrate</name>
    </ligand>
</feature>
<accession>A0A495Y2M0</accession>
<evidence type="ECO:0000256" key="2">
    <source>
        <dbReference type="ARBA" id="ARBA00012744"/>
    </source>
</evidence>
<dbReference type="FunFam" id="3.20.20.80:FF:000004">
    <property type="entry name" value="Beta-glucosidase 6-phospho-beta-glucosidase"/>
    <property type="match status" value="1"/>
</dbReference>
<evidence type="ECO:0000256" key="9">
    <source>
        <dbReference type="PIRSR" id="PIRSR617736-2"/>
    </source>
</evidence>
<dbReference type="GO" id="GO:0005829">
    <property type="term" value="C:cytosol"/>
    <property type="evidence" value="ECO:0007669"/>
    <property type="project" value="TreeGrafter"/>
</dbReference>
<keyword evidence="6 11" id="KW-0326">Glycosidase</keyword>
<dbReference type="NCBIfam" id="TIGR03356">
    <property type="entry name" value="BGL"/>
    <property type="match status" value="1"/>
</dbReference>
<dbReference type="PROSITE" id="PS00572">
    <property type="entry name" value="GLYCOSYL_HYDROL_F1_1"/>
    <property type="match status" value="1"/>
</dbReference>
<feature type="binding site" evidence="9">
    <location>
        <position position="168"/>
    </location>
    <ligand>
        <name>substrate</name>
    </ligand>
</feature>
<dbReference type="InterPro" id="IPR018120">
    <property type="entry name" value="Glyco_hydro_1_AS"/>
</dbReference>
<evidence type="ECO:0000256" key="10">
    <source>
        <dbReference type="PROSITE-ProRule" id="PRU10055"/>
    </source>
</evidence>
<keyword evidence="3 11" id="KW-0378">Hydrolase</keyword>
<dbReference type="EMBL" id="RBXT01000001">
    <property type="protein sequence ID" value="RKT79544.1"/>
    <property type="molecule type" value="Genomic_DNA"/>
</dbReference>
<keyword evidence="14" id="KW-1185">Reference proteome</keyword>
<dbReference type="InterPro" id="IPR001360">
    <property type="entry name" value="Glyco_hydro_1"/>
</dbReference>
<feature type="region of interest" description="Disordered" evidence="12">
    <location>
        <begin position="1"/>
        <end position="20"/>
    </location>
</feature>
<dbReference type="PRINTS" id="PR00131">
    <property type="entry name" value="GLHYDRLASE1"/>
</dbReference>
<evidence type="ECO:0000313" key="14">
    <source>
        <dbReference type="Proteomes" id="UP000278440"/>
    </source>
</evidence>
<keyword evidence="7" id="KW-0624">Polysaccharide degradation</keyword>
<gene>
    <name evidence="13" type="ORF">DFJ68_3017</name>
</gene>
<dbReference type="InterPro" id="IPR017736">
    <property type="entry name" value="Glyco_hydro_1_beta-glucosidase"/>
</dbReference>
<feature type="binding site" evidence="9">
    <location>
        <begin position="484"/>
        <end position="485"/>
    </location>
    <ligand>
        <name>substrate</name>
    </ligand>
</feature>
<keyword evidence="5" id="KW-0119">Carbohydrate metabolism</keyword>
<dbReference type="Proteomes" id="UP000278440">
    <property type="component" value="Unassembled WGS sequence"/>
</dbReference>